<dbReference type="PANTHER" id="PTHR23389">
    <property type="entry name" value="CHROMOSOME TRANSMISSION FIDELITY FACTOR 18"/>
    <property type="match status" value="1"/>
</dbReference>
<proteinExistence type="predicted"/>
<sequence>MNATKSVKLAPIFLKNYKPAKVVSQKNTTKKRGRPKKVSQEAISKTNDEVVDISVEDDSVTEFYFTAEEESNLRKKFKSFYSDEDTDVEECVFDTNSTNSDMWTSKYKDSAFRNRICCRESFGELSRWLQDWKHSNSQASQTDAYDSGTESRSCLLIYGPPGTGKTSLAYAVAQELEFKVFEVNCSSRRNGRSITERLKEATESLTINCNKCKIEDIKSISEVKIIEEKKPKSSLLSYFKKSENTTAEYKKLERMNSLDSNNSQNTHVSNISITNDCLLLFDDVDVLFEEDEGFWRAVNTIVESGKPVVLTASRSLEKIRTFVSEMKILKIKPPKNEDLVTLLREVALEEDLSLPDEDCHKFVFNFDGDIRRCLNELQFRGKPFVDTNLSNKCSCDNIYSKTSYEAGLILDLLSSNSNVVDVTQRRDMFMQGFPHEVPDRNWNLFNNIQSEISMLSSKLHPHSNCKSGRHVSQFTMDEDTQELLNIRTVIAFNPLTSDVVQDYLPYLFQICKAEEARRKQFIAESRRCRRFHHYLDSISFFISDKLKNVLINRFKVHE</sequence>
<dbReference type="EMBL" id="NCKV01001161">
    <property type="protein sequence ID" value="RWS28903.1"/>
    <property type="molecule type" value="Genomic_DNA"/>
</dbReference>
<reference evidence="3 4" key="1">
    <citation type="journal article" date="2018" name="Gigascience">
        <title>Genomes of trombidid mites reveal novel predicted allergens and laterally-transferred genes associated with secondary metabolism.</title>
        <authorList>
            <person name="Dong X."/>
            <person name="Chaisiri K."/>
            <person name="Xia D."/>
            <person name="Armstrong S.D."/>
            <person name="Fang Y."/>
            <person name="Donnelly M.J."/>
            <person name="Kadowaki T."/>
            <person name="McGarry J.W."/>
            <person name="Darby A.C."/>
            <person name="Makepeace B.L."/>
        </authorList>
    </citation>
    <scope>NUCLEOTIDE SEQUENCE [LARGE SCALE GENOMIC DNA]</scope>
    <source>
        <strain evidence="3">UoL-UT</strain>
    </source>
</reference>
<dbReference type="SMART" id="SM00382">
    <property type="entry name" value="AAA"/>
    <property type="match status" value="1"/>
</dbReference>
<accession>A0A443SN42</accession>
<gene>
    <name evidence="3" type="ORF">B4U80_12761</name>
</gene>
<protein>
    <recommendedName>
        <fullName evidence="2">AAA+ ATPase domain-containing protein</fullName>
    </recommendedName>
</protein>
<dbReference type="InterPro" id="IPR003593">
    <property type="entry name" value="AAA+_ATPase"/>
</dbReference>
<dbReference type="GO" id="GO:0005524">
    <property type="term" value="F:ATP binding"/>
    <property type="evidence" value="ECO:0007669"/>
    <property type="project" value="InterPro"/>
</dbReference>
<dbReference type="Pfam" id="PF00004">
    <property type="entry name" value="AAA"/>
    <property type="match status" value="1"/>
</dbReference>
<name>A0A443SN42_9ACAR</name>
<dbReference type="GO" id="GO:0003677">
    <property type="term" value="F:DNA binding"/>
    <property type="evidence" value="ECO:0007669"/>
    <property type="project" value="TreeGrafter"/>
</dbReference>
<evidence type="ECO:0000259" key="2">
    <source>
        <dbReference type="SMART" id="SM00382"/>
    </source>
</evidence>
<feature type="domain" description="AAA+ ATPase" evidence="2">
    <location>
        <begin position="151"/>
        <end position="334"/>
    </location>
</feature>
<evidence type="ECO:0000256" key="1">
    <source>
        <dbReference type="SAM" id="MobiDB-lite"/>
    </source>
</evidence>
<dbReference type="InterPro" id="IPR003959">
    <property type="entry name" value="ATPase_AAA_core"/>
</dbReference>
<dbReference type="CDD" id="cd00009">
    <property type="entry name" value="AAA"/>
    <property type="match status" value="1"/>
</dbReference>
<evidence type="ECO:0000313" key="3">
    <source>
        <dbReference type="EMBL" id="RWS28903.1"/>
    </source>
</evidence>
<comment type="caution">
    <text evidence="3">The sequence shown here is derived from an EMBL/GenBank/DDBJ whole genome shotgun (WGS) entry which is preliminary data.</text>
</comment>
<feature type="compositionally biased region" description="Basic residues" evidence="1">
    <location>
        <begin position="28"/>
        <end position="37"/>
    </location>
</feature>
<feature type="region of interest" description="Disordered" evidence="1">
    <location>
        <begin position="24"/>
        <end position="43"/>
    </location>
</feature>
<evidence type="ECO:0000313" key="4">
    <source>
        <dbReference type="Proteomes" id="UP000288716"/>
    </source>
</evidence>
<dbReference type="Gene3D" id="3.40.50.300">
    <property type="entry name" value="P-loop containing nucleotide triphosphate hydrolases"/>
    <property type="match status" value="1"/>
</dbReference>
<dbReference type="InterPro" id="IPR027417">
    <property type="entry name" value="P-loop_NTPase"/>
</dbReference>
<dbReference type="GO" id="GO:0016887">
    <property type="term" value="F:ATP hydrolysis activity"/>
    <property type="evidence" value="ECO:0007669"/>
    <property type="project" value="InterPro"/>
</dbReference>
<dbReference type="VEuPathDB" id="VectorBase:LDEU003134"/>
<dbReference type="SUPFAM" id="SSF52540">
    <property type="entry name" value="P-loop containing nucleoside triphosphate hydrolases"/>
    <property type="match status" value="1"/>
</dbReference>
<dbReference type="STRING" id="299467.A0A443SN42"/>
<dbReference type="Proteomes" id="UP000288716">
    <property type="component" value="Unassembled WGS sequence"/>
</dbReference>
<organism evidence="3 4">
    <name type="scientific">Leptotrombidium deliense</name>
    <dbReference type="NCBI Taxonomy" id="299467"/>
    <lineage>
        <taxon>Eukaryota</taxon>
        <taxon>Metazoa</taxon>
        <taxon>Ecdysozoa</taxon>
        <taxon>Arthropoda</taxon>
        <taxon>Chelicerata</taxon>
        <taxon>Arachnida</taxon>
        <taxon>Acari</taxon>
        <taxon>Acariformes</taxon>
        <taxon>Trombidiformes</taxon>
        <taxon>Prostigmata</taxon>
        <taxon>Anystina</taxon>
        <taxon>Parasitengona</taxon>
        <taxon>Trombiculoidea</taxon>
        <taxon>Trombiculidae</taxon>
        <taxon>Leptotrombidium</taxon>
    </lineage>
</organism>
<dbReference type="AlphaFoldDB" id="A0A443SN42"/>
<keyword evidence="4" id="KW-1185">Reference proteome</keyword>
<dbReference type="GO" id="GO:0005634">
    <property type="term" value="C:nucleus"/>
    <property type="evidence" value="ECO:0007669"/>
    <property type="project" value="TreeGrafter"/>
</dbReference>
<dbReference type="OrthoDB" id="9996895at2759"/>
<dbReference type="PANTHER" id="PTHR23389:SF21">
    <property type="entry name" value="ATPASE FAMILY AAA DOMAIN-CONTAINING PROTEIN 5"/>
    <property type="match status" value="1"/>
</dbReference>